<feature type="domain" description="Helix-turn-helix" evidence="1">
    <location>
        <begin position="17"/>
        <end position="66"/>
    </location>
</feature>
<organism evidence="2 3">
    <name type="scientific">Sphingobium subterraneum</name>
    <dbReference type="NCBI Taxonomy" id="627688"/>
    <lineage>
        <taxon>Bacteria</taxon>
        <taxon>Pseudomonadati</taxon>
        <taxon>Pseudomonadota</taxon>
        <taxon>Alphaproteobacteria</taxon>
        <taxon>Sphingomonadales</taxon>
        <taxon>Sphingomonadaceae</taxon>
        <taxon>Sphingobium</taxon>
    </lineage>
</organism>
<dbReference type="EMBL" id="JACIJP010000006">
    <property type="protein sequence ID" value="MBB6125401.1"/>
    <property type="molecule type" value="Genomic_DNA"/>
</dbReference>
<dbReference type="RefSeq" id="WP_184081684.1">
    <property type="nucleotide sequence ID" value="NZ_JACIJP010000006.1"/>
</dbReference>
<reference evidence="2 3" key="1">
    <citation type="submission" date="2020-08" db="EMBL/GenBank/DDBJ databases">
        <title>Genomic Encyclopedia of Type Strains, Phase IV (KMG-IV): sequencing the most valuable type-strain genomes for metagenomic binning, comparative biology and taxonomic classification.</title>
        <authorList>
            <person name="Goeker M."/>
        </authorList>
    </citation>
    <scope>NUCLEOTIDE SEQUENCE [LARGE SCALE GENOMIC DNA]</scope>
    <source>
        <strain evidence="2 3">DSM 102255</strain>
    </source>
</reference>
<evidence type="ECO:0000259" key="1">
    <source>
        <dbReference type="Pfam" id="PF12728"/>
    </source>
</evidence>
<keyword evidence="3" id="KW-1185">Reference proteome</keyword>
<accession>A0A841JBA6</accession>
<gene>
    <name evidence="2" type="ORF">FHS92_003162</name>
</gene>
<dbReference type="AlphaFoldDB" id="A0A841JBA6"/>
<dbReference type="Pfam" id="PF12728">
    <property type="entry name" value="HTH_17"/>
    <property type="match status" value="1"/>
</dbReference>
<sequence>MDDDTDRASAARRGSPYLNAQQAAHFLHMSPRTLQRLRVKGEGPEVRRHARMVLYHIDDLLAWSRARADRPATGADA</sequence>
<dbReference type="InterPro" id="IPR041657">
    <property type="entry name" value="HTH_17"/>
</dbReference>
<dbReference type="Proteomes" id="UP000552700">
    <property type="component" value="Unassembled WGS sequence"/>
</dbReference>
<proteinExistence type="predicted"/>
<dbReference type="InterPro" id="IPR009061">
    <property type="entry name" value="DNA-bd_dom_put_sf"/>
</dbReference>
<evidence type="ECO:0000313" key="3">
    <source>
        <dbReference type="Proteomes" id="UP000552700"/>
    </source>
</evidence>
<name>A0A841JBA6_9SPHN</name>
<dbReference type="SUPFAM" id="SSF46955">
    <property type="entry name" value="Putative DNA-binding domain"/>
    <property type="match status" value="1"/>
</dbReference>
<evidence type="ECO:0000313" key="2">
    <source>
        <dbReference type="EMBL" id="MBB6125401.1"/>
    </source>
</evidence>
<comment type="caution">
    <text evidence="2">The sequence shown here is derived from an EMBL/GenBank/DDBJ whole genome shotgun (WGS) entry which is preliminary data.</text>
</comment>
<protein>
    <recommendedName>
        <fullName evidence="1">Helix-turn-helix domain-containing protein</fullName>
    </recommendedName>
</protein>